<dbReference type="KEGG" id="nmf:NMS_0941"/>
<name>W8VQ96_9FLAO</name>
<dbReference type="Proteomes" id="UP000031760">
    <property type="component" value="Chromosome"/>
</dbReference>
<evidence type="ECO:0000313" key="2">
    <source>
        <dbReference type="Proteomes" id="UP000031760"/>
    </source>
</evidence>
<dbReference type="AlphaFoldDB" id="W8VQ96"/>
<dbReference type="EMBL" id="AP014548">
    <property type="protein sequence ID" value="BAO54950.1"/>
    <property type="molecule type" value="Genomic_DNA"/>
</dbReference>
<proteinExistence type="predicted"/>
<gene>
    <name evidence="1" type="ORF">NMS_0941</name>
</gene>
<accession>W8VQ96</accession>
<evidence type="ECO:0000313" key="1">
    <source>
        <dbReference type="EMBL" id="BAO54950.1"/>
    </source>
</evidence>
<keyword evidence="2" id="KW-1185">Reference proteome</keyword>
<organism evidence="1 2">
    <name type="scientific">Nonlabens marinus S1-08</name>
    <dbReference type="NCBI Taxonomy" id="1454201"/>
    <lineage>
        <taxon>Bacteria</taxon>
        <taxon>Pseudomonadati</taxon>
        <taxon>Bacteroidota</taxon>
        <taxon>Flavobacteriia</taxon>
        <taxon>Flavobacteriales</taxon>
        <taxon>Flavobacteriaceae</taxon>
        <taxon>Nonlabens</taxon>
    </lineage>
</organism>
<sequence>MPSELVGVVRASRCKQNDKNFAFAKANKPPAIGLIIE</sequence>
<reference evidence="1 2" key="1">
    <citation type="journal article" date="2014" name="Proc. Natl. Acad. Sci. U.S.A.">
        <title>Functional characterization of flavobacteria rhodopsins reveals a unique class of light-driven chloride pump in bacteria.</title>
        <authorList>
            <person name="Yoshizawa S."/>
            <person name="Kumagai Y."/>
            <person name="Kim H."/>
            <person name="Ogura Y."/>
            <person name="Hayashi T."/>
            <person name="Iwasaki W."/>
            <person name="DeLong E.F."/>
            <person name="Kogure K."/>
        </authorList>
    </citation>
    <scope>NUCLEOTIDE SEQUENCE [LARGE SCALE GENOMIC DNA]</scope>
    <source>
        <strain evidence="1 2">S1-08</strain>
    </source>
</reference>
<protein>
    <submittedName>
        <fullName evidence="1">Uncharacterized protein</fullName>
    </submittedName>
</protein>
<dbReference type="HOGENOM" id="CLU_3346589_0_0_10"/>